<gene>
    <name evidence="2" type="ORF">ACGFZB_02040</name>
</gene>
<reference evidence="2 3" key="1">
    <citation type="submission" date="2024-10" db="EMBL/GenBank/DDBJ databases">
        <title>The Natural Products Discovery Center: Release of the First 8490 Sequenced Strains for Exploring Actinobacteria Biosynthetic Diversity.</title>
        <authorList>
            <person name="Kalkreuter E."/>
            <person name="Kautsar S.A."/>
            <person name="Yang D."/>
            <person name="Bader C.D."/>
            <person name="Teijaro C.N."/>
            <person name="Fluegel L."/>
            <person name="Davis C.M."/>
            <person name="Simpson J.R."/>
            <person name="Lauterbach L."/>
            <person name="Steele A.D."/>
            <person name="Gui C."/>
            <person name="Meng S."/>
            <person name="Li G."/>
            <person name="Viehrig K."/>
            <person name="Ye F."/>
            <person name="Su P."/>
            <person name="Kiefer A.F."/>
            <person name="Nichols A."/>
            <person name="Cepeda A.J."/>
            <person name="Yan W."/>
            <person name="Fan B."/>
            <person name="Jiang Y."/>
            <person name="Adhikari A."/>
            <person name="Zheng C.-J."/>
            <person name="Schuster L."/>
            <person name="Cowan T.M."/>
            <person name="Smanski M.J."/>
            <person name="Chevrette M.G."/>
            <person name="De Carvalho L.P.S."/>
            <person name="Shen B."/>
        </authorList>
    </citation>
    <scope>NUCLEOTIDE SEQUENCE [LARGE SCALE GENOMIC DNA]</scope>
    <source>
        <strain evidence="2 3">NPDC048320</strain>
    </source>
</reference>
<proteinExistence type="predicted"/>
<evidence type="ECO:0000256" key="1">
    <source>
        <dbReference type="SAM" id="MobiDB-lite"/>
    </source>
</evidence>
<dbReference type="RefSeq" id="WP_392814409.1">
    <property type="nucleotide sequence ID" value="NZ_JBICYV010000001.1"/>
</dbReference>
<name>A0ABW7AWH4_9ACTN</name>
<dbReference type="Gene3D" id="1.25.10.10">
    <property type="entry name" value="Leucine-rich Repeat Variant"/>
    <property type="match status" value="2"/>
</dbReference>
<evidence type="ECO:0000313" key="3">
    <source>
        <dbReference type="Proteomes" id="UP001604267"/>
    </source>
</evidence>
<dbReference type="EMBL" id="JBICYV010000001">
    <property type="protein sequence ID" value="MFG3009242.1"/>
    <property type="molecule type" value="Genomic_DNA"/>
</dbReference>
<organism evidence="2 3">
    <name type="scientific">Streptomyces cinerochromogenes</name>
    <dbReference type="NCBI Taxonomy" id="66422"/>
    <lineage>
        <taxon>Bacteria</taxon>
        <taxon>Bacillati</taxon>
        <taxon>Actinomycetota</taxon>
        <taxon>Actinomycetes</taxon>
        <taxon>Kitasatosporales</taxon>
        <taxon>Streptomycetaceae</taxon>
        <taxon>Streptomyces</taxon>
    </lineage>
</organism>
<dbReference type="Proteomes" id="UP001604267">
    <property type="component" value="Unassembled WGS sequence"/>
</dbReference>
<protein>
    <submittedName>
        <fullName evidence="2">HEAT repeat domain-containing protein</fullName>
    </submittedName>
</protein>
<dbReference type="SUPFAM" id="SSF48371">
    <property type="entry name" value="ARM repeat"/>
    <property type="match status" value="1"/>
</dbReference>
<dbReference type="InterPro" id="IPR011989">
    <property type="entry name" value="ARM-like"/>
</dbReference>
<dbReference type="InterPro" id="IPR016024">
    <property type="entry name" value="ARM-type_fold"/>
</dbReference>
<evidence type="ECO:0000313" key="2">
    <source>
        <dbReference type="EMBL" id="MFG3009242.1"/>
    </source>
</evidence>
<comment type="caution">
    <text evidence="2">The sequence shown here is derived from an EMBL/GenBank/DDBJ whole genome shotgun (WGS) entry which is preliminary data.</text>
</comment>
<accession>A0ABW7AWH4</accession>
<dbReference type="Pfam" id="PF03130">
    <property type="entry name" value="HEAT_PBS"/>
    <property type="match status" value="1"/>
</dbReference>
<sequence length="684" mass="71100">MDAVDAVDGASGTGAVKPPHVPDGRDDGPGAVDWAALEHNYGSAADVPELLRRCAGPDAGDAEDASSELLNLLFHQGGWICSAAPAALPFLLRLAARPDVPTRRGLLELVAMLAHEAGRVPDRFLDPGWPPAWAAALPAVLALLDDPDPSVRCAAADVVGSCTSPGESTLPALLRRWRVEDDPVARLDLVLALGQAALREPAGAHAGEARRLLRDLLDAPEAQLRLAAVHALAPADPGLPGRRLDLLLEAVRDPGVALWRRTSAVEAGVQGVHHWTAGLLAGPATGFTLGLLADHPDDEQRIGGLAQAGSVLARWRSPAAALLPRVAARLDDPAAEARYRAAELLACLGPAAAAHADAVAALLGDTARAGRHQGSVGEAAVWALARMNDPRCLPALTELLTGERSGERSGFVTAGVHLPAGDWHCGMLPALDEVVVRLPDHAGALLPALCARLDPATDPLLLRRLCQVLAEWGPRADAAVPRLLVLLADDRTWTSAATALAGIGAAGAGALEQLAARSAGAGPDADLAAWAYWKVTGEPGPLLERLSAAGNLPPEALRRLAGLGPHAAPWADRLRALTADREPWVRVEAAHALRAATGDTEHTVPALTSAVRGLAEGTYLPVMLPAVRHLARIGPAARAAADLVRAVPAHDGRYRSAGDWRGFTQDEEFREAVDTLLTACGGPA</sequence>
<dbReference type="InterPro" id="IPR004155">
    <property type="entry name" value="PBS_lyase_HEAT"/>
</dbReference>
<feature type="region of interest" description="Disordered" evidence="1">
    <location>
        <begin position="1"/>
        <end position="30"/>
    </location>
</feature>
<keyword evidence="3" id="KW-1185">Reference proteome</keyword>
<dbReference type="Pfam" id="PF13646">
    <property type="entry name" value="HEAT_2"/>
    <property type="match status" value="1"/>
</dbReference>
<dbReference type="SMART" id="SM00567">
    <property type="entry name" value="EZ_HEAT"/>
    <property type="match status" value="4"/>
</dbReference>